<keyword evidence="4" id="KW-1185">Reference proteome</keyword>
<dbReference type="InterPro" id="IPR045851">
    <property type="entry name" value="AMP-bd_C_sf"/>
</dbReference>
<dbReference type="OrthoDB" id="9803968at2"/>
<comment type="caution">
    <text evidence="3">The sequence shown here is derived from an EMBL/GenBank/DDBJ whole genome shotgun (WGS) entry which is preliminary data.</text>
</comment>
<dbReference type="PANTHER" id="PTHR43767">
    <property type="entry name" value="LONG-CHAIN-FATTY-ACID--COA LIGASE"/>
    <property type="match status" value="1"/>
</dbReference>
<dbReference type="Pfam" id="PF13193">
    <property type="entry name" value="AMP-binding_C"/>
    <property type="match status" value="1"/>
</dbReference>
<protein>
    <submittedName>
        <fullName evidence="3">Long-chain fatty acid--CoA ligase</fullName>
    </submittedName>
</protein>
<gene>
    <name evidence="3" type="ORF">BM477_04080</name>
</gene>
<dbReference type="SUPFAM" id="SSF56801">
    <property type="entry name" value="Acetyl-CoA synthetase-like"/>
    <property type="match status" value="1"/>
</dbReference>
<dbReference type="InterPro" id="IPR025110">
    <property type="entry name" value="AMP-bd_C"/>
</dbReference>
<accession>A0A1Q5PRL9</accession>
<dbReference type="InterPro" id="IPR050237">
    <property type="entry name" value="ATP-dep_AMP-bd_enzyme"/>
</dbReference>
<name>A0A1Q5PRL9_9ACTO</name>
<dbReference type="Proteomes" id="UP000186465">
    <property type="component" value="Unassembled WGS sequence"/>
</dbReference>
<proteinExistence type="predicted"/>
<dbReference type="AlphaFoldDB" id="A0A1Q5PRL9"/>
<feature type="domain" description="AMP-binding enzyme C-terminal" evidence="2">
    <location>
        <begin position="479"/>
        <end position="556"/>
    </location>
</feature>
<evidence type="ECO:0000259" key="1">
    <source>
        <dbReference type="Pfam" id="PF00501"/>
    </source>
</evidence>
<dbReference type="Pfam" id="PF00501">
    <property type="entry name" value="AMP-binding"/>
    <property type="match status" value="1"/>
</dbReference>
<reference evidence="4" key="1">
    <citation type="submission" date="2016-11" db="EMBL/GenBank/DDBJ databases">
        <title>Actinomyces gypaetusis sp. nov. isolated from Gypaetus barbatus in Qinghai Tibet Plateau China.</title>
        <authorList>
            <person name="Meng X."/>
        </authorList>
    </citation>
    <scope>NUCLEOTIDE SEQUENCE [LARGE SCALE GENOMIC DNA]</scope>
    <source>
        <strain evidence="4">DSM 15383</strain>
    </source>
</reference>
<organism evidence="3 4">
    <name type="scientific">Boudabousia marimammalium</name>
    <dbReference type="NCBI Taxonomy" id="156892"/>
    <lineage>
        <taxon>Bacteria</taxon>
        <taxon>Bacillati</taxon>
        <taxon>Actinomycetota</taxon>
        <taxon>Actinomycetes</taxon>
        <taxon>Actinomycetales</taxon>
        <taxon>Actinomycetaceae</taxon>
        <taxon>Boudabousia</taxon>
    </lineage>
</organism>
<evidence type="ECO:0000259" key="2">
    <source>
        <dbReference type="Pfam" id="PF13193"/>
    </source>
</evidence>
<dbReference type="PANTHER" id="PTHR43767:SF1">
    <property type="entry name" value="NONRIBOSOMAL PEPTIDE SYNTHASE PES1 (EUROFUNG)-RELATED"/>
    <property type="match status" value="1"/>
</dbReference>
<evidence type="ECO:0000313" key="3">
    <source>
        <dbReference type="EMBL" id="OKL50070.1"/>
    </source>
</evidence>
<evidence type="ECO:0000313" key="4">
    <source>
        <dbReference type="Proteomes" id="UP000186465"/>
    </source>
</evidence>
<sequence>MGVEGEPVVQKSIAEQAHAHYDRGVPFEIPLPTRSLYFLLETSARYYPNNIAIDFFGRTWTYEKLLREVNQAAQVLYQIGVRKGDTVALAMPNCPQHFVAFYALMRLGAVAAEHNPLAPDAQIAGQLERNGAKVAIVWEKCASSYTQIVEDGGTVFSVNLSASMPAKYRFALNLPVNKARKKRAQVRADVPAEYLSWDNEVANSRLLAATVPHAEVDDIAVILHTGGTNGVPKSVPLTHLNLGANANQNIFWVWKLHEGAETFWSLLPYFHAFGLTFFLICSVALSSTQVMLPQFDVDAALDAHKRRPISFFVGVPPMFDRLAKAARKRGDDLTSIKFAISGGMPLSREIAELWEHTTTHYIIEGYGMSETAPTMCGSPLTPERRHSSLGLPFPSTEIRLVDPANPSMDVEDGQPGEILVKGPQVFSGYLDAPEENQRVFHDGWLRTGDIARNEDGFLVMADRLKEMIITSGFNVFPSEVEAVFNQMEEIESCTAVGISDPESGEKVALAIVPAEEQEGRLTLADIRAFGEAHLPHYALPKIVELFESLPVSQLGKVLRHTVRDQITQRQGKPKA</sequence>
<dbReference type="InterPro" id="IPR042099">
    <property type="entry name" value="ANL_N_sf"/>
</dbReference>
<dbReference type="Gene3D" id="3.40.50.12780">
    <property type="entry name" value="N-terminal domain of ligase-like"/>
    <property type="match status" value="1"/>
</dbReference>
<dbReference type="GO" id="GO:0016878">
    <property type="term" value="F:acid-thiol ligase activity"/>
    <property type="evidence" value="ECO:0007669"/>
    <property type="project" value="UniProtKB-ARBA"/>
</dbReference>
<feature type="domain" description="AMP-dependent synthetase/ligase" evidence="1">
    <location>
        <begin position="40"/>
        <end position="430"/>
    </location>
</feature>
<keyword evidence="3" id="KW-0436">Ligase</keyword>
<dbReference type="InterPro" id="IPR000873">
    <property type="entry name" value="AMP-dep_synth/lig_dom"/>
</dbReference>
<dbReference type="Gene3D" id="3.30.300.30">
    <property type="match status" value="1"/>
</dbReference>
<dbReference type="STRING" id="156892.BM477_04080"/>
<dbReference type="EMBL" id="MPDM01000003">
    <property type="protein sequence ID" value="OKL50070.1"/>
    <property type="molecule type" value="Genomic_DNA"/>
</dbReference>